<comment type="subunit">
    <text evidence="13">Monomer.</text>
</comment>
<keyword evidence="10" id="KW-0464">Manganese</keyword>
<dbReference type="PROSITE" id="PS50975">
    <property type="entry name" value="ATP_GRASP"/>
    <property type="match status" value="1"/>
</dbReference>
<dbReference type="UniPathway" id="UPA00142">
    <property type="reaction ID" value="UER00209"/>
</dbReference>
<comment type="pathway">
    <text evidence="3 13">Sulfur metabolism; glutathione biosynthesis; glutathione from L-cysteine and L-glutamate: step 1/2.</text>
</comment>
<evidence type="ECO:0000313" key="15">
    <source>
        <dbReference type="EMBL" id="QIK51023.1"/>
    </source>
</evidence>
<evidence type="ECO:0000256" key="8">
    <source>
        <dbReference type="ARBA" id="ARBA00022840"/>
    </source>
</evidence>
<dbReference type="InterPro" id="IPR006335">
    <property type="entry name" value="Glut_biosynth"/>
</dbReference>
<evidence type="ECO:0000256" key="5">
    <source>
        <dbReference type="ARBA" id="ARBA00022684"/>
    </source>
</evidence>
<dbReference type="Pfam" id="PF04262">
    <property type="entry name" value="Glu_cys_ligase"/>
    <property type="match status" value="1"/>
</dbReference>
<dbReference type="SUPFAM" id="SSF56059">
    <property type="entry name" value="Glutathione synthetase ATP-binding domain-like"/>
    <property type="match status" value="1"/>
</dbReference>
<feature type="domain" description="ATP-grasp" evidence="14">
    <location>
        <begin position="492"/>
        <end position="750"/>
    </location>
</feature>
<dbReference type="GO" id="GO:0004357">
    <property type="term" value="F:glutamate-cysteine ligase activity"/>
    <property type="evidence" value="ECO:0007669"/>
    <property type="project" value="UniProtKB-UniRule"/>
</dbReference>
<dbReference type="GO" id="GO:0005524">
    <property type="term" value="F:ATP binding"/>
    <property type="evidence" value="ECO:0007669"/>
    <property type="project" value="UniProtKB-UniRule"/>
</dbReference>
<dbReference type="KEGG" id="jpo:G7058_02515"/>
<evidence type="ECO:0000256" key="4">
    <source>
        <dbReference type="ARBA" id="ARBA00022598"/>
    </source>
</evidence>
<dbReference type="InterPro" id="IPR007370">
    <property type="entry name" value="Glu_cys_ligase"/>
</dbReference>
<evidence type="ECO:0000256" key="6">
    <source>
        <dbReference type="ARBA" id="ARBA00022723"/>
    </source>
</evidence>
<dbReference type="Pfam" id="PF18419">
    <property type="entry name" value="ATP-grasp_6"/>
    <property type="match status" value="1"/>
</dbReference>
<dbReference type="EC" id="6.3.2.2" evidence="13"/>
<sequence length="760" mass="86512">MNIKQSIKQNKLEPLFTQAIFGIEKESQRILSDGTITSTNHPACFGNRNFHPYIQTDFAETQMEIVTPPLDKVEKVMNWLAAIHDVSLRTMPDDEYLLPTSSPLFMPHEDDIQVAKLDNEADVAYREYLVDVYGKRKQMVSGIHYNFEFQPKFVHALYDNEQADVSFKDFQSKLYLKLAHNFFRYQWILTYLLGASIEAKPEFFKNEERPDDIPAGLIRSIRSSKYGYVNNDDVKVSFESMEAYVDTIEKMVAEDKLIEEKEFYSTVRFRGGKNAREILKNGISYLEFRLLDLNPFAEFGIAEEDMRFIHQFLMYLIWIDEDATEAELEIGKEMNFATSFENPLEHSSYELEGKAILNGVSDMLKQLNLSDDIVQEKLKAFDNPELTLAGQLALIYNQGNYIEWTIKTAISNKEAALERPYALRGFESMELSTQILIYDAIQKGLHIEVLDTEDQFLSLKYKDHLEYVKNGNMTSLDTYISSLVMANKVVTKKILAKNGFIVPDSMEYHNAEEAFRDYGLFNNKRFVVKPKSTNYGLGISIFKEGASEENYRKAIEIAFEEDSAVLVEDFVPGTEYRFFVAGNETKAVLLRIPANVVGDGTHTIEALVNMKNEDPLRGKNHRTPLTLIELGKIEQLALAEQGYVMTDVPSEGTTVYLRDNSNISTGGDSIDMTEEMHETYKEIAVGIAKAMGATFSGVDMMIPDYTKPATEAEPGYGVIEANFNPAMMMHIYPHEGKGQRLTLDVLDLLFPEMAVKGDQS</sequence>
<evidence type="ECO:0000313" key="16">
    <source>
        <dbReference type="Proteomes" id="UP000501830"/>
    </source>
</evidence>
<evidence type="ECO:0000256" key="13">
    <source>
        <dbReference type="HAMAP-Rule" id="MF_00782"/>
    </source>
</evidence>
<gene>
    <name evidence="13 15" type="primary">gshAB</name>
    <name evidence="13" type="synonym">gshF</name>
    <name evidence="15" type="ORF">G7058_02515</name>
</gene>
<keyword evidence="5 13" id="KW-0317">Glutathione biosynthesis</keyword>
<dbReference type="SUPFAM" id="SSF55931">
    <property type="entry name" value="Glutamine synthetase/guanido kinase"/>
    <property type="match status" value="1"/>
</dbReference>
<dbReference type="EMBL" id="CP049889">
    <property type="protein sequence ID" value="QIK51023.1"/>
    <property type="molecule type" value="Genomic_DNA"/>
</dbReference>
<dbReference type="InterPro" id="IPR003806">
    <property type="entry name" value="ATP-grasp_PylC-type"/>
</dbReference>
<evidence type="ECO:0000256" key="10">
    <source>
        <dbReference type="ARBA" id="ARBA00023211"/>
    </source>
</evidence>
<organism evidence="15 16">
    <name type="scientific">Jeotgalibaca porci</name>
    <dbReference type="NCBI Taxonomy" id="1868793"/>
    <lineage>
        <taxon>Bacteria</taxon>
        <taxon>Bacillati</taxon>
        <taxon>Bacillota</taxon>
        <taxon>Bacilli</taxon>
        <taxon>Lactobacillales</taxon>
        <taxon>Carnobacteriaceae</taxon>
        <taxon>Jeotgalibaca</taxon>
    </lineage>
</organism>
<keyword evidence="6" id="KW-0479">Metal-binding</keyword>
<keyword evidence="7 13" id="KW-0547">Nucleotide-binding</keyword>
<comment type="catalytic activity">
    <reaction evidence="12 13">
        <text>L-cysteine + L-glutamate + ATP = gamma-L-glutamyl-L-cysteine + ADP + phosphate + H(+)</text>
        <dbReference type="Rhea" id="RHEA:13285"/>
        <dbReference type="ChEBI" id="CHEBI:15378"/>
        <dbReference type="ChEBI" id="CHEBI:29985"/>
        <dbReference type="ChEBI" id="CHEBI:30616"/>
        <dbReference type="ChEBI" id="CHEBI:35235"/>
        <dbReference type="ChEBI" id="CHEBI:43474"/>
        <dbReference type="ChEBI" id="CHEBI:58173"/>
        <dbReference type="ChEBI" id="CHEBI:456216"/>
        <dbReference type="EC" id="6.3.2.2"/>
    </reaction>
</comment>
<dbReference type="GO" id="GO:0005829">
    <property type="term" value="C:cytosol"/>
    <property type="evidence" value="ECO:0007669"/>
    <property type="project" value="TreeGrafter"/>
</dbReference>
<dbReference type="Pfam" id="PF02655">
    <property type="entry name" value="ATP-grasp_3"/>
    <property type="match status" value="1"/>
</dbReference>
<dbReference type="AlphaFoldDB" id="A0A6G7WFJ9"/>
<reference evidence="15 16" key="1">
    <citation type="journal article" date="2017" name="Int. J. Syst. Evol. Microbiol.">
        <title>Jeotgalibaca porci sp. nov. and Jeotgalibaca arthritidis sp. nov., isolated from pigs, and emended description of the genus Jeotgalibaca.</title>
        <authorList>
            <person name="Zamora L."/>
            <person name="Perez-Sancho M."/>
            <person name="Dominguez L."/>
            <person name="Fernandez-Garayzabal J.F."/>
            <person name="Vela A.I."/>
        </authorList>
    </citation>
    <scope>NUCLEOTIDE SEQUENCE [LARGE SCALE GENOMIC DNA]</scope>
    <source>
        <strain evidence="15 16">CCUG 69148</strain>
    </source>
</reference>
<comment type="function">
    <text evidence="13">Synthesizes glutathione from L-glutamate and L-cysteine via gamma-L-glutamyl-L-cysteine.</text>
</comment>
<evidence type="ECO:0000256" key="11">
    <source>
        <dbReference type="ARBA" id="ARBA00023268"/>
    </source>
</evidence>
<evidence type="ECO:0000256" key="1">
    <source>
        <dbReference type="ARBA" id="ARBA00001936"/>
    </source>
</evidence>
<comment type="catalytic activity">
    <reaction evidence="13">
        <text>gamma-L-glutamyl-L-cysteine + glycine + ATP = glutathione + ADP + phosphate + H(+)</text>
        <dbReference type="Rhea" id="RHEA:13557"/>
        <dbReference type="ChEBI" id="CHEBI:15378"/>
        <dbReference type="ChEBI" id="CHEBI:30616"/>
        <dbReference type="ChEBI" id="CHEBI:43474"/>
        <dbReference type="ChEBI" id="CHEBI:57305"/>
        <dbReference type="ChEBI" id="CHEBI:57925"/>
        <dbReference type="ChEBI" id="CHEBI:58173"/>
        <dbReference type="ChEBI" id="CHEBI:456216"/>
        <dbReference type="EC" id="6.3.2.3"/>
    </reaction>
</comment>
<keyword evidence="11 13" id="KW-0511">Multifunctional enzyme</keyword>
<evidence type="ECO:0000256" key="2">
    <source>
        <dbReference type="ARBA" id="ARBA00001946"/>
    </source>
</evidence>
<dbReference type="InterPro" id="IPR014746">
    <property type="entry name" value="Gln_synth/guanido_kin_cat_dom"/>
</dbReference>
<evidence type="ECO:0000256" key="3">
    <source>
        <dbReference type="ARBA" id="ARBA00005006"/>
    </source>
</evidence>
<dbReference type="GO" id="GO:0046872">
    <property type="term" value="F:metal ion binding"/>
    <property type="evidence" value="ECO:0007669"/>
    <property type="project" value="UniProtKB-KW"/>
</dbReference>
<dbReference type="PANTHER" id="PTHR38761">
    <property type="entry name" value="GLUTAMATE--CYSTEINE LIGASE"/>
    <property type="match status" value="1"/>
</dbReference>
<dbReference type="InterPro" id="IPR013815">
    <property type="entry name" value="ATP_grasp_subdomain_1"/>
</dbReference>
<name>A0A6G7WFJ9_9LACT</name>
<comment type="pathway">
    <text evidence="13">Sulfur metabolism; glutathione biosynthesis; glutathione from L-cysteine and L-glutamate: step 2/2.</text>
</comment>
<feature type="region of interest" description="Glutamate--cysteine ligase" evidence="13">
    <location>
        <begin position="1"/>
        <end position="339"/>
    </location>
</feature>
<dbReference type="HAMAP" id="MF_00782">
    <property type="entry name" value="Glut_biosynth"/>
    <property type="match status" value="1"/>
</dbReference>
<protein>
    <recommendedName>
        <fullName evidence="13">Glutathione biosynthesis bifunctional protein GshAB</fullName>
    </recommendedName>
    <alternativeName>
        <fullName evidence="13">Gamma-GCS-GS</fullName>
        <shortName evidence="13">GCS-GS</shortName>
    </alternativeName>
    <domain>
        <recommendedName>
            <fullName evidence="13">Glutamate--cysteine ligase</fullName>
            <ecNumber evidence="13">6.3.2.2</ecNumber>
        </recommendedName>
        <alternativeName>
            <fullName evidence="13">Gamma-ECS</fullName>
            <shortName evidence="13">GCS</shortName>
        </alternativeName>
        <alternativeName>
            <fullName evidence="13">Gamma-glutamylcysteine synthetase</fullName>
        </alternativeName>
    </domain>
    <domain>
        <recommendedName>
            <fullName evidence="13">Glutathione synthetase</fullName>
            <ecNumber evidence="13">6.3.2.3</ecNumber>
        </recommendedName>
        <alternativeName>
            <fullName evidence="13">GSH synthetase</fullName>
            <shortName evidence="13">GS</shortName>
            <shortName evidence="13">GSH-S</shortName>
            <shortName evidence="13">GSHase</shortName>
        </alternativeName>
        <alternativeName>
            <fullName evidence="13">Glutathione synthase</fullName>
        </alternativeName>
    </domain>
</protein>
<keyword evidence="4 13" id="KW-0436">Ligase</keyword>
<dbReference type="GO" id="GO:0004363">
    <property type="term" value="F:glutathione synthase activity"/>
    <property type="evidence" value="ECO:0007669"/>
    <property type="project" value="UniProtKB-UniRule"/>
</dbReference>
<dbReference type="InterPro" id="IPR006334">
    <property type="entry name" value="Glut_cys_ligase"/>
</dbReference>
<dbReference type="Gene3D" id="3.30.1490.20">
    <property type="entry name" value="ATP-grasp fold, A domain"/>
    <property type="match status" value="1"/>
</dbReference>
<proteinExistence type="inferred from homology"/>
<comment type="cofactor">
    <cofactor evidence="1">
        <name>Mn(2+)</name>
        <dbReference type="ChEBI" id="CHEBI:29035"/>
    </cofactor>
</comment>
<dbReference type="Gene3D" id="3.30.470.20">
    <property type="entry name" value="ATP-grasp fold, B domain"/>
    <property type="match status" value="2"/>
</dbReference>
<evidence type="ECO:0000256" key="9">
    <source>
        <dbReference type="ARBA" id="ARBA00022842"/>
    </source>
</evidence>
<comment type="similarity">
    <text evidence="13">In the N-terminal section; belongs to the glutamate--cysteine ligase type 1 family. Type 2 subfamily.</text>
</comment>
<dbReference type="NCBIfam" id="NF002688">
    <property type="entry name" value="PRK02471.1"/>
    <property type="match status" value="1"/>
</dbReference>
<dbReference type="NCBIfam" id="TIGR01435">
    <property type="entry name" value="glu_cys_lig_rel"/>
    <property type="match status" value="1"/>
</dbReference>
<evidence type="ECO:0000256" key="12">
    <source>
        <dbReference type="ARBA" id="ARBA00048819"/>
    </source>
</evidence>
<dbReference type="Gene3D" id="3.30.590.20">
    <property type="match status" value="1"/>
</dbReference>
<accession>A0A6G7WFJ9</accession>
<dbReference type="PANTHER" id="PTHR38761:SF1">
    <property type="entry name" value="GLUTAMATE--CYSTEINE LIGASE"/>
    <property type="match status" value="1"/>
</dbReference>
<dbReference type="InterPro" id="IPR011761">
    <property type="entry name" value="ATP-grasp"/>
</dbReference>
<dbReference type="EC" id="6.3.2.3" evidence="13"/>
<dbReference type="InterPro" id="IPR040657">
    <property type="entry name" value="GshAB_ATP-grasp"/>
</dbReference>
<keyword evidence="16" id="KW-1185">Reference proteome</keyword>
<evidence type="ECO:0000256" key="7">
    <source>
        <dbReference type="ARBA" id="ARBA00022741"/>
    </source>
</evidence>
<keyword evidence="9" id="KW-0460">Magnesium</keyword>
<evidence type="ECO:0000259" key="14">
    <source>
        <dbReference type="PROSITE" id="PS50975"/>
    </source>
</evidence>
<dbReference type="Proteomes" id="UP000501830">
    <property type="component" value="Chromosome"/>
</dbReference>
<keyword evidence="8 13" id="KW-0067">ATP-binding</keyword>
<comment type="cofactor">
    <cofactor evidence="2">
        <name>Mg(2+)</name>
        <dbReference type="ChEBI" id="CHEBI:18420"/>
    </cofactor>
</comment>